<protein>
    <submittedName>
        <fullName evidence="2">Uncharacterized protein</fullName>
    </submittedName>
</protein>
<name>A0A1C7M7V9_GRIFR</name>
<organism evidence="2 3">
    <name type="scientific">Grifola frondosa</name>
    <name type="common">Maitake</name>
    <name type="synonym">Polyporus frondosus</name>
    <dbReference type="NCBI Taxonomy" id="5627"/>
    <lineage>
        <taxon>Eukaryota</taxon>
        <taxon>Fungi</taxon>
        <taxon>Dikarya</taxon>
        <taxon>Basidiomycota</taxon>
        <taxon>Agaricomycotina</taxon>
        <taxon>Agaricomycetes</taxon>
        <taxon>Polyporales</taxon>
        <taxon>Grifolaceae</taxon>
        <taxon>Grifola</taxon>
    </lineage>
</organism>
<keyword evidence="3" id="KW-1185">Reference proteome</keyword>
<sequence length="219" mass="24217">MPARVHLPSSRLSPHLPSIIKPVPASTFRHQDRVRARLPLPAIPARVHLLLSPYTTRLPSSTLCPHAPPARCYARPRTPPVVNTLPVHTSRSQLRRPASTSRHQHYVRARLPLTASPALVHLPSSTLWPCAPPARCHTRPRTPPAHYSAPRGHLPSPALCLRTPPARCYARPRTPPVVNAMSARAFRSPLSPPASTFYRHHTPTRPPPVVNTPPARVHL</sequence>
<evidence type="ECO:0000313" key="3">
    <source>
        <dbReference type="Proteomes" id="UP000092993"/>
    </source>
</evidence>
<comment type="caution">
    <text evidence="2">The sequence shown here is derived from an EMBL/GenBank/DDBJ whole genome shotgun (WGS) entry which is preliminary data.</text>
</comment>
<evidence type="ECO:0000313" key="2">
    <source>
        <dbReference type="EMBL" id="OBZ72995.1"/>
    </source>
</evidence>
<feature type="region of interest" description="Disordered" evidence="1">
    <location>
        <begin position="83"/>
        <end position="102"/>
    </location>
</feature>
<feature type="region of interest" description="Disordered" evidence="1">
    <location>
        <begin position="193"/>
        <end position="219"/>
    </location>
</feature>
<evidence type="ECO:0000256" key="1">
    <source>
        <dbReference type="SAM" id="MobiDB-lite"/>
    </source>
</evidence>
<accession>A0A1C7M7V9</accession>
<proteinExistence type="predicted"/>
<dbReference type="EMBL" id="LUGG01000007">
    <property type="protein sequence ID" value="OBZ72995.1"/>
    <property type="molecule type" value="Genomic_DNA"/>
</dbReference>
<reference evidence="2 3" key="1">
    <citation type="submission" date="2016-03" db="EMBL/GenBank/DDBJ databases">
        <title>Whole genome sequencing of Grifola frondosa 9006-11.</title>
        <authorList>
            <person name="Min B."/>
            <person name="Park H."/>
            <person name="Kim J.-G."/>
            <person name="Cho H."/>
            <person name="Oh Y.-L."/>
            <person name="Kong W.-S."/>
            <person name="Choi I.-G."/>
        </authorList>
    </citation>
    <scope>NUCLEOTIDE SEQUENCE [LARGE SCALE GENOMIC DNA]</scope>
    <source>
        <strain evidence="2 3">9006-11</strain>
    </source>
</reference>
<dbReference type="Proteomes" id="UP000092993">
    <property type="component" value="Unassembled WGS sequence"/>
</dbReference>
<gene>
    <name evidence="2" type="ORF">A0H81_07206</name>
</gene>
<dbReference type="AlphaFoldDB" id="A0A1C7M7V9"/>